<dbReference type="HOGENOM" id="CLU_1799041_0_0_1"/>
<dbReference type="PANTHER" id="PTHR32246:SF143">
    <property type="entry name" value="CALCIUM-DEPENDENT LIPID-BINDING (CALB DOMAIN) FAMILY PROTEIN"/>
    <property type="match status" value="1"/>
</dbReference>
<dbReference type="AlphaFoldDB" id="W1P7P6"/>
<dbReference type="InterPro" id="IPR000008">
    <property type="entry name" value="C2_dom"/>
</dbReference>
<keyword evidence="3" id="KW-1185">Reference proteome</keyword>
<gene>
    <name evidence="2" type="ORF">AMTR_s00042p00220780</name>
</gene>
<dbReference type="Gene3D" id="2.60.40.150">
    <property type="entry name" value="C2 domain"/>
    <property type="match status" value="1"/>
</dbReference>
<dbReference type="Pfam" id="PF00168">
    <property type="entry name" value="C2"/>
    <property type="match status" value="1"/>
</dbReference>
<dbReference type="EMBL" id="KI394353">
    <property type="protein sequence ID" value="ERN03621.1"/>
    <property type="molecule type" value="Genomic_DNA"/>
</dbReference>
<feature type="domain" description="C2" evidence="1">
    <location>
        <begin position="8"/>
        <end position="90"/>
    </location>
</feature>
<name>W1P7P6_AMBTC</name>
<sequence length="144" mass="16349">MKILEVVLTLKSHQATTWPKKIYAVLSVQQKNLKTKIIKTNQDAFEWTGKFVFLVEDSFPIKPDIMTLKIYHARPLLRDELLGYARIPVINVMVFEDWGFLSLHASGRFGVPRGLVNFSMVLWPAGCTTGECLKGRGGMDFYGL</sequence>
<dbReference type="Proteomes" id="UP000017836">
    <property type="component" value="Unassembled WGS sequence"/>
</dbReference>
<proteinExistence type="predicted"/>
<evidence type="ECO:0000313" key="2">
    <source>
        <dbReference type="EMBL" id="ERN03621.1"/>
    </source>
</evidence>
<protein>
    <recommendedName>
        <fullName evidence="1">C2 domain-containing protein</fullName>
    </recommendedName>
</protein>
<dbReference type="InterPro" id="IPR035892">
    <property type="entry name" value="C2_domain_sf"/>
</dbReference>
<dbReference type="PANTHER" id="PTHR32246">
    <property type="entry name" value="INGRESSION PROTEIN FIC1"/>
    <property type="match status" value="1"/>
</dbReference>
<evidence type="ECO:0000259" key="1">
    <source>
        <dbReference type="Pfam" id="PF00168"/>
    </source>
</evidence>
<dbReference type="SUPFAM" id="SSF49562">
    <property type="entry name" value="C2 domain (Calcium/lipid-binding domain, CaLB)"/>
    <property type="match status" value="1"/>
</dbReference>
<reference evidence="3" key="1">
    <citation type="journal article" date="2013" name="Science">
        <title>The Amborella genome and the evolution of flowering plants.</title>
        <authorList>
            <consortium name="Amborella Genome Project"/>
        </authorList>
    </citation>
    <scope>NUCLEOTIDE SEQUENCE [LARGE SCALE GENOMIC DNA]</scope>
</reference>
<organism evidence="2 3">
    <name type="scientific">Amborella trichopoda</name>
    <dbReference type="NCBI Taxonomy" id="13333"/>
    <lineage>
        <taxon>Eukaryota</taxon>
        <taxon>Viridiplantae</taxon>
        <taxon>Streptophyta</taxon>
        <taxon>Embryophyta</taxon>
        <taxon>Tracheophyta</taxon>
        <taxon>Spermatophyta</taxon>
        <taxon>Magnoliopsida</taxon>
        <taxon>Amborellales</taxon>
        <taxon>Amborellaceae</taxon>
        <taxon>Amborella</taxon>
    </lineage>
</organism>
<accession>W1P7P6</accession>
<evidence type="ECO:0000313" key="3">
    <source>
        <dbReference type="Proteomes" id="UP000017836"/>
    </source>
</evidence>
<dbReference type="Gramene" id="ERN03621">
    <property type="protein sequence ID" value="ERN03621"/>
    <property type="gene ID" value="AMTR_s00042p00220780"/>
</dbReference>